<dbReference type="AlphaFoldDB" id="A0A368JWV0"/>
<dbReference type="EMBL" id="QOWE01000001">
    <property type="protein sequence ID" value="RCR71426.1"/>
    <property type="molecule type" value="Genomic_DNA"/>
</dbReference>
<organism evidence="1 2">
    <name type="scientific">Larkinella punicea</name>
    <dbReference type="NCBI Taxonomy" id="2315727"/>
    <lineage>
        <taxon>Bacteria</taxon>
        <taxon>Pseudomonadati</taxon>
        <taxon>Bacteroidota</taxon>
        <taxon>Cytophagia</taxon>
        <taxon>Cytophagales</taxon>
        <taxon>Spirosomataceae</taxon>
        <taxon>Larkinella</taxon>
    </lineage>
</organism>
<protein>
    <submittedName>
        <fullName evidence="1">Uncharacterized protein</fullName>
    </submittedName>
</protein>
<gene>
    <name evidence="1" type="ORF">DUE52_00360</name>
</gene>
<proteinExistence type="predicted"/>
<comment type="caution">
    <text evidence="1">The sequence shown here is derived from an EMBL/GenBank/DDBJ whole genome shotgun (WGS) entry which is preliminary data.</text>
</comment>
<keyword evidence="2" id="KW-1185">Reference proteome</keyword>
<dbReference type="Proteomes" id="UP000253383">
    <property type="component" value="Unassembled WGS sequence"/>
</dbReference>
<dbReference type="OrthoDB" id="953615at2"/>
<accession>A0A368JWV0</accession>
<reference evidence="1 2" key="1">
    <citation type="submission" date="2018-07" db="EMBL/GenBank/DDBJ databases">
        <title>Genome analysis of Larkinella rosea.</title>
        <authorList>
            <person name="Zhou Z."/>
            <person name="Wang G."/>
        </authorList>
    </citation>
    <scope>NUCLEOTIDE SEQUENCE [LARGE SCALE GENOMIC DNA]</scope>
    <source>
        <strain evidence="2">zzj9</strain>
    </source>
</reference>
<evidence type="ECO:0000313" key="1">
    <source>
        <dbReference type="EMBL" id="RCR71426.1"/>
    </source>
</evidence>
<sequence length="166" mass="18803">MSKKWIFLAFLFGAFPQPSVFSGSVLLTENRVTDSHESSKSTAEKKTKEFSDNPLLLDGIPLDYSFFSLNSRGKLTVVAGDPYSPDAIKIPFRVYLRRDGKPLNMAKADGRCEKAEIELSDVLAYAHVGDDLVIEPIRKEDEVARRIIRLKLFWFLKLPYRKGEGC</sequence>
<name>A0A368JWV0_9BACT</name>
<dbReference type="RefSeq" id="WP_114403957.1">
    <property type="nucleotide sequence ID" value="NZ_QOWE01000001.1"/>
</dbReference>
<evidence type="ECO:0000313" key="2">
    <source>
        <dbReference type="Proteomes" id="UP000253383"/>
    </source>
</evidence>